<proteinExistence type="predicted"/>
<name>A0A0E9PXP6_ANGAN</name>
<dbReference type="EMBL" id="GBXM01099333">
    <property type="protein sequence ID" value="JAH09244.1"/>
    <property type="molecule type" value="Transcribed_RNA"/>
</dbReference>
<accession>A0A0E9PXP6</accession>
<protein>
    <submittedName>
        <fullName evidence="1">Uncharacterized protein</fullName>
    </submittedName>
</protein>
<organism evidence="1">
    <name type="scientific">Anguilla anguilla</name>
    <name type="common">European freshwater eel</name>
    <name type="synonym">Muraena anguilla</name>
    <dbReference type="NCBI Taxonomy" id="7936"/>
    <lineage>
        <taxon>Eukaryota</taxon>
        <taxon>Metazoa</taxon>
        <taxon>Chordata</taxon>
        <taxon>Craniata</taxon>
        <taxon>Vertebrata</taxon>
        <taxon>Euteleostomi</taxon>
        <taxon>Actinopterygii</taxon>
        <taxon>Neopterygii</taxon>
        <taxon>Teleostei</taxon>
        <taxon>Anguilliformes</taxon>
        <taxon>Anguillidae</taxon>
        <taxon>Anguilla</taxon>
    </lineage>
</organism>
<sequence length="34" mass="4046">MFAICDNKRNMNMLIFILPGLHGYFWRNVADESK</sequence>
<dbReference type="AlphaFoldDB" id="A0A0E9PXP6"/>
<reference evidence="1" key="2">
    <citation type="journal article" date="2015" name="Fish Shellfish Immunol.">
        <title>Early steps in the European eel (Anguilla anguilla)-Vibrio vulnificus interaction in the gills: Role of the RtxA13 toxin.</title>
        <authorList>
            <person name="Callol A."/>
            <person name="Pajuelo D."/>
            <person name="Ebbesson L."/>
            <person name="Teles M."/>
            <person name="MacKenzie S."/>
            <person name="Amaro C."/>
        </authorList>
    </citation>
    <scope>NUCLEOTIDE SEQUENCE</scope>
</reference>
<evidence type="ECO:0000313" key="1">
    <source>
        <dbReference type="EMBL" id="JAH09244.1"/>
    </source>
</evidence>
<reference evidence="1" key="1">
    <citation type="submission" date="2014-11" db="EMBL/GenBank/DDBJ databases">
        <authorList>
            <person name="Amaro Gonzalez C."/>
        </authorList>
    </citation>
    <scope>NUCLEOTIDE SEQUENCE</scope>
</reference>